<gene>
    <name evidence="9" type="ordered locus">ERWE_CDS_03200</name>
</gene>
<dbReference type="KEGG" id="eru:Erum3150"/>
<feature type="transmembrane region" description="Helical" evidence="8">
    <location>
        <begin position="428"/>
        <end position="445"/>
    </location>
</feature>
<keyword evidence="8" id="KW-0997">Cell inner membrane</keyword>
<evidence type="ECO:0000256" key="5">
    <source>
        <dbReference type="ARBA" id="ARBA00022692"/>
    </source>
</evidence>
<dbReference type="Proteomes" id="UP000001021">
    <property type="component" value="Chromosome"/>
</dbReference>
<reference evidence="9 10" key="1">
    <citation type="journal article" date="2006" name="J. Bacteriol.">
        <title>Comparative genomic analysis of three strains of Ehrlichia ruminantium reveals an active process of genome size plasticity.</title>
        <authorList>
            <person name="Frutos R."/>
            <person name="Viari A."/>
            <person name="Ferraz C."/>
            <person name="Morgat A."/>
            <person name="Eychenie S."/>
            <person name="Kandassami Y."/>
            <person name="Chantal I."/>
            <person name="Bensaid A."/>
            <person name="Coissac E."/>
            <person name="Vachiery N."/>
            <person name="Demaille J."/>
            <person name="Martinez D."/>
        </authorList>
    </citation>
    <scope>NUCLEOTIDE SEQUENCE [LARGE SCALE GENOMIC DNA]</scope>
    <source>
        <strain evidence="9 10">Welgevonden</strain>
    </source>
</reference>
<keyword evidence="3 8" id="KW-0813">Transport</keyword>
<comment type="similarity">
    <text evidence="2 8">Belongs to the alanine or glycine:cation symporter (AGCS) (TC 2.A.25) family.</text>
</comment>
<dbReference type="InterPro" id="IPR001463">
    <property type="entry name" value="Na/Ala_symport"/>
</dbReference>
<dbReference type="KEGG" id="erw:ERWE_CDS_03200"/>
<dbReference type="GeneID" id="33058131"/>
<evidence type="ECO:0000313" key="10">
    <source>
        <dbReference type="Proteomes" id="UP000001021"/>
    </source>
</evidence>
<dbReference type="NCBIfam" id="TIGR00835">
    <property type="entry name" value="agcS"/>
    <property type="match status" value="1"/>
</dbReference>
<keyword evidence="4" id="KW-1003">Cell membrane</keyword>
<proteinExistence type="inferred from homology"/>
<keyword evidence="10" id="KW-1185">Reference proteome</keyword>
<dbReference type="PANTHER" id="PTHR30330:SF3">
    <property type="entry name" value="TRANSCRIPTIONAL REGULATOR, LRP FAMILY"/>
    <property type="match status" value="1"/>
</dbReference>
<feature type="transmembrane region" description="Helical" evidence="8">
    <location>
        <begin position="323"/>
        <end position="342"/>
    </location>
</feature>
<feature type="transmembrane region" description="Helical" evidence="8">
    <location>
        <begin position="78"/>
        <end position="100"/>
    </location>
</feature>
<feature type="transmembrane region" description="Helical" evidence="8">
    <location>
        <begin position="363"/>
        <end position="384"/>
    </location>
</feature>
<dbReference type="PANTHER" id="PTHR30330">
    <property type="entry name" value="AGSS FAMILY TRANSPORTER, SODIUM-ALANINE"/>
    <property type="match status" value="1"/>
</dbReference>
<evidence type="ECO:0000256" key="7">
    <source>
        <dbReference type="ARBA" id="ARBA00023136"/>
    </source>
</evidence>
<feature type="transmembrane region" description="Helical" evidence="8">
    <location>
        <begin position="396"/>
        <end position="416"/>
    </location>
</feature>
<comment type="subcellular location">
    <subcellularLocation>
        <location evidence="8">Cell inner membrane</location>
        <topology evidence="8">Multi-pass membrane protein</topology>
    </subcellularLocation>
    <subcellularLocation>
        <location evidence="1">Cell membrane</location>
        <topology evidence="1">Multi-pass membrane protein</topology>
    </subcellularLocation>
</comment>
<dbReference type="PRINTS" id="PR00175">
    <property type="entry name" value="NAALASMPORT"/>
</dbReference>
<keyword evidence="6 8" id="KW-1133">Transmembrane helix</keyword>
<evidence type="ECO:0000256" key="2">
    <source>
        <dbReference type="ARBA" id="ARBA00009261"/>
    </source>
</evidence>
<dbReference type="EMBL" id="CR925678">
    <property type="protein sequence ID" value="CAI26814.1"/>
    <property type="molecule type" value="Genomic_DNA"/>
</dbReference>
<feature type="transmembrane region" description="Helical" evidence="8">
    <location>
        <begin position="202"/>
        <end position="220"/>
    </location>
</feature>
<keyword evidence="5 8" id="KW-0812">Transmembrane</keyword>
<evidence type="ECO:0000256" key="3">
    <source>
        <dbReference type="ARBA" id="ARBA00022448"/>
    </source>
</evidence>
<name>A0A0H3M0Y1_EHRRW</name>
<keyword evidence="7 8" id="KW-0472">Membrane</keyword>
<feature type="transmembrane region" description="Helical" evidence="8">
    <location>
        <begin position="106"/>
        <end position="129"/>
    </location>
</feature>
<dbReference type="AlphaFoldDB" id="A0A0H3M0Y1"/>
<keyword evidence="8" id="KW-0769">Symport</keyword>
<accession>A0A0H3M0Y1</accession>
<dbReference type="HOGENOM" id="CLU_024867_1_1_5"/>
<evidence type="ECO:0000256" key="6">
    <source>
        <dbReference type="ARBA" id="ARBA00022989"/>
    </source>
</evidence>
<organism evidence="9 10">
    <name type="scientific">Ehrlichia ruminantium (strain Welgevonden)</name>
    <dbReference type="NCBI Taxonomy" id="254945"/>
    <lineage>
        <taxon>Bacteria</taxon>
        <taxon>Pseudomonadati</taxon>
        <taxon>Pseudomonadota</taxon>
        <taxon>Alphaproteobacteria</taxon>
        <taxon>Rickettsiales</taxon>
        <taxon>Anaplasmataceae</taxon>
        <taxon>Ehrlichia</taxon>
    </lineage>
</organism>
<evidence type="ECO:0000256" key="8">
    <source>
        <dbReference type="RuleBase" id="RU363064"/>
    </source>
</evidence>
<protein>
    <recommendedName>
        <fullName evidence="11">Sodium:alanine symporter family protein</fullName>
    </recommendedName>
</protein>
<evidence type="ECO:0000313" key="9">
    <source>
        <dbReference type="EMBL" id="CAI26814.1"/>
    </source>
</evidence>
<evidence type="ECO:0008006" key="11">
    <source>
        <dbReference type="Google" id="ProtNLM"/>
    </source>
</evidence>
<evidence type="ECO:0000256" key="1">
    <source>
        <dbReference type="ARBA" id="ARBA00004651"/>
    </source>
</evidence>
<dbReference type="GO" id="GO:0005886">
    <property type="term" value="C:plasma membrane"/>
    <property type="evidence" value="ECO:0007669"/>
    <property type="project" value="UniProtKB-SubCell"/>
</dbReference>
<evidence type="ECO:0000256" key="4">
    <source>
        <dbReference type="ARBA" id="ARBA00022475"/>
    </source>
</evidence>
<feature type="transmembrane region" description="Helical" evidence="8">
    <location>
        <begin position="162"/>
        <end position="182"/>
    </location>
</feature>
<dbReference type="Pfam" id="PF01235">
    <property type="entry name" value="Na_Ala_symp"/>
    <property type="match status" value="1"/>
</dbReference>
<feature type="transmembrane region" description="Helical" evidence="8">
    <location>
        <begin position="20"/>
        <end position="46"/>
    </location>
</feature>
<dbReference type="GO" id="GO:0005283">
    <property type="term" value="F:amino acid:sodium symporter activity"/>
    <property type="evidence" value="ECO:0007669"/>
    <property type="project" value="InterPro"/>
</dbReference>
<dbReference type="RefSeq" id="WP_011154995.1">
    <property type="nucleotide sequence ID" value="NC_005295.2"/>
</dbReference>
<feature type="transmembrane region" description="Helical" evidence="8">
    <location>
        <begin position="232"/>
        <end position="249"/>
    </location>
</feature>
<sequence>MINSMFTDFFPYILNTLDSVLTFTIFKIPLIILWVICLGTFCTLRFKFINIKLFKHALYILINPSNNKSNNTISNIQALITAISGTIGLGTISGVVIAVSTGGPGAVLWMVLIGILGMSIKFAEVTLGFKYRILTDKSSIGGPFQYIRYSLSELGFIKTGKALSYIYAIIMIVAMLFGGISFQSNQASILLSNTFKQVNNSTIVLILTLLSGLVIVGGITRIAKVVTKLSPIMVILYITICISVIIRHIDQLIPTFQTMFHSMIYGNSIAGGVVGSLIAGVRRSVFANEAGIGTSPIIHSSTHETEPVRVGCIAMLEPFIDTVIVSFITGIVIVLTGSYTLSNSNDIIEISNIFSNTSPICEYIIFPFIVFAFAFSSIITYSYYCEISWKYLLKSNYSIILCRILIIIIIITSGLSKNIISISQLGDLLFIFLTIPNGLTIILLSKDINKELNLYLQKIKT</sequence>
<dbReference type="eggNOG" id="COG1115">
    <property type="taxonomic scope" value="Bacteria"/>
</dbReference>